<dbReference type="PANTHER" id="PTHR35043:SF7">
    <property type="entry name" value="TRANSCRIPTION FACTOR DOMAIN-CONTAINING PROTEIN"/>
    <property type="match status" value="1"/>
</dbReference>
<dbReference type="AlphaFoldDB" id="J4KL76"/>
<protein>
    <submittedName>
        <fullName evidence="2">Uncharacterized protein</fullName>
    </submittedName>
</protein>
<keyword evidence="1" id="KW-0472">Membrane</keyword>
<reference evidence="2 3" key="1">
    <citation type="journal article" date="2012" name="Sci. Rep.">
        <title>Genomic perspectives on the evolution of fungal entomopathogenicity in Beauveria bassiana.</title>
        <authorList>
            <person name="Xiao G."/>
            <person name="Ying S.H."/>
            <person name="Zheng P."/>
            <person name="Wang Z.L."/>
            <person name="Zhang S."/>
            <person name="Xie X.Q."/>
            <person name="Shang Y."/>
            <person name="St Leger R.J."/>
            <person name="Zhao G.P."/>
            <person name="Wang C."/>
            <person name="Feng M.G."/>
        </authorList>
    </citation>
    <scope>NUCLEOTIDE SEQUENCE [LARGE SCALE GENOMIC DNA]</scope>
    <source>
        <strain evidence="2 3">ARSEF 2860</strain>
    </source>
</reference>
<evidence type="ECO:0000313" key="2">
    <source>
        <dbReference type="EMBL" id="EJP61719.1"/>
    </source>
</evidence>
<keyword evidence="1" id="KW-0812">Transmembrane</keyword>
<dbReference type="GeneID" id="19892372"/>
<dbReference type="OrthoDB" id="3061561at2759"/>
<feature type="transmembrane region" description="Helical" evidence="1">
    <location>
        <begin position="438"/>
        <end position="460"/>
    </location>
</feature>
<dbReference type="Proteomes" id="UP000002762">
    <property type="component" value="Unassembled WGS sequence"/>
</dbReference>
<feature type="transmembrane region" description="Helical" evidence="1">
    <location>
        <begin position="485"/>
        <end position="507"/>
    </location>
</feature>
<gene>
    <name evidence="2" type="ORF">BBA_09360</name>
</gene>
<feature type="transmembrane region" description="Helical" evidence="1">
    <location>
        <begin position="28"/>
        <end position="45"/>
    </location>
</feature>
<name>J4KL76_BEAB2</name>
<evidence type="ECO:0000313" key="3">
    <source>
        <dbReference type="Proteomes" id="UP000002762"/>
    </source>
</evidence>
<dbReference type="PANTHER" id="PTHR35043">
    <property type="entry name" value="TRANSCRIPTION FACTOR DOMAIN-CONTAINING PROTEIN"/>
    <property type="match status" value="1"/>
</dbReference>
<organism evidence="2 3">
    <name type="scientific">Beauveria bassiana (strain ARSEF 2860)</name>
    <name type="common">White muscardine disease fungus</name>
    <name type="synonym">Tritirachium shiotae</name>
    <dbReference type="NCBI Taxonomy" id="655819"/>
    <lineage>
        <taxon>Eukaryota</taxon>
        <taxon>Fungi</taxon>
        <taxon>Dikarya</taxon>
        <taxon>Ascomycota</taxon>
        <taxon>Pezizomycotina</taxon>
        <taxon>Sordariomycetes</taxon>
        <taxon>Hypocreomycetidae</taxon>
        <taxon>Hypocreales</taxon>
        <taxon>Cordycipitaceae</taxon>
        <taxon>Beauveria</taxon>
    </lineage>
</organism>
<feature type="transmembrane region" description="Helical" evidence="1">
    <location>
        <begin position="407"/>
        <end position="426"/>
    </location>
</feature>
<keyword evidence="1" id="KW-1133">Transmembrane helix</keyword>
<dbReference type="RefSeq" id="XP_008602679.1">
    <property type="nucleotide sequence ID" value="XM_008604457.1"/>
</dbReference>
<keyword evidence="3" id="KW-1185">Reference proteome</keyword>
<feature type="transmembrane region" description="Helical" evidence="1">
    <location>
        <begin position="65"/>
        <end position="83"/>
    </location>
</feature>
<dbReference type="STRING" id="655819.J4KL76"/>
<sequence length="533" mass="60489">MSIALHRPSTLNSTLVGYVGEPNGRGTLSLLFSCVFTLSLCVWSAMHLNLPELDESPSSYSYRYFKWSLLGLFGPELVIWAAWRQYISAQSLTKIIRKDLATESDDIRAQQWTMIHSFYTGMGGFVFDLTPSNEEKGSPFITTHKRLHVTPRGIQLLAKCGLLPCITAGDITDKSKTDWSGKAFCCLQVSWMVIQAIARAATGLPVTPLETNTIGHVVCALINYTLWWNKPRWVKEPTVLRGGWTEPLCAFMYMSSQVSAEKRIDRDLLRDFGVKAEMTSVLYFPGDGDGDDSHKKCHIHEQYAIAMDPQHDPILQPSDGTVQFHSIPRPEPKELNEDELRYREALRLYPEMPETIKQQFQRRCGVSDSRAPAWQCEGLVCRSEELVVERPRNWPGDDLVRNMQGHLMGLVLWNASTVYGAIHLAGWHEAFPTVLESWFWRVSAMYIIFSGLLWSFLNLLGHVSGHVWWYWYEILAGGVRRRSHVVIYVLCCIGGTLYIVARVFLVLEAFISIRALPASAYQSPSWVLTVPHI</sequence>
<evidence type="ECO:0000256" key="1">
    <source>
        <dbReference type="SAM" id="Phobius"/>
    </source>
</evidence>
<dbReference type="InParanoid" id="J4KL76"/>
<proteinExistence type="predicted"/>
<accession>J4KL76</accession>
<dbReference type="HOGENOM" id="CLU_022883_5_1_1"/>
<dbReference type="EMBL" id="JH725200">
    <property type="protein sequence ID" value="EJP61719.1"/>
    <property type="molecule type" value="Genomic_DNA"/>
</dbReference>